<organism evidence="1">
    <name type="scientific">uncultured Mycobacteriales bacterium</name>
    <dbReference type="NCBI Taxonomy" id="581187"/>
    <lineage>
        <taxon>Bacteria</taxon>
        <taxon>Bacillati</taxon>
        <taxon>Actinomycetota</taxon>
        <taxon>Actinomycetes</taxon>
        <taxon>Mycobacteriales</taxon>
        <taxon>environmental samples</taxon>
    </lineage>
</organism>
<protein>
    <submittedName>
        <fullName evidence="1">Uncharacterized protein</fullName>
    </submittedName>
</protein>
<gene>
    <name evidence="1" type="ORF">AVDCRST_MAG41-3597</name>
</gene>
<dbReference type="EMBL" id="CADCTP010000326">
    <property type="protein sequence ID" value="CAA9281124.1"/>
    <property type="molecule type" value="Genomic_DNA"/>
</dbReference>
<accession>A0A6J4JKU5</accession>
<dbReference type="AlphaFoldDB" id="A0A6J4JKU5"/>
<name>A0A6J4JKU5_9ACTN</name>
<proteinExistence type="predicted"/>
<sequence>MGEAGEDGTNPKVGVVPRVVGVPVEVVLVRRDGRASRLAAGSAEPGGAEV</sequence>
<reference evidence="1" key="1">
    <citation type="submission" date="2020-02" db="EMBL/GenBank/DDBJ databases">
        <authorList>
            <person name="Meier V. D."/>
        </authorList>
    </citation>
    <scope>NUCLEOTIDE SEQUENCE</scope>
    <source>
        <strain evidence="1">AVDCRST_MAG41</strain>
    </source>
</reference>
<evidence type="ECO:0000313" key="1">
    <source>
        <dbReference type="EMBL" id="CAA9281124.1"/>
    </source>
</evidence>